<dbReference type="RefSeq" id="WP_317639723.1">
    <property type="nucleotide sequence ID" value="NZ_JAPMIV010000009.1"/>
</dbReference>
<dbReference type="GO" id="GO:0016787">
    <property type="term" value="F:hydrolase activity"/>
    <property type="evidence" value="ECO:0007669"/>
    <property type="project" value="UniProtKB-KW"/>
</dbReference>
<dbReference type="InterPro" id="IPR002761">
    <property type="entry name" value="Diphthami_syn_dom"/>
</dbReference>
<sequence>MAPSVNAEKFVTSWSGGKDSALAFYRVKRAGGIPIAIINMLDEAGERSRSHGLRPEILEAQASALGVPLRTARASWASYESEFTALLTGAAADGATSAVFGDIDLAAHRDWEEKVCAAAGLRASLPLWLEPRRTLVGGLLGLGFRAVIVAIKEDALPARLLGRTLDAELVAEIETLGADACGENGEYHTVLVDGPDFAQPINLVPGPAGIHHTGEGMLRVATLDLALG</sequence>
<dbReference type="CDD" id="cd01994">
    <property type="entry name" value="AANH_PF0828-like"/>
    <property type="match status" value="1"/>
</dbReference>
<dbReference type="EMBL" id="JAPMIV010000009">
    <property type="protein sequence ID" value="MDV6374338.1"/>
    <property type="molecule type" value="Genomic_DNA"/>
</dbReference>
<reference evidence="2 3" key="1">
    <citation type="submission" date="2022-11" db="EMBL/GenBank/DDBJ databases">
        <title>Deinococcus ZS9-10, Low Temperature and Draught-tolerating, UV-resistant Bacteria from Continental Antarctica.</title>
        <authorList>
            <person name="Cheng L."/>
        </authorList>
    </citation>
    <scope>NUCLEOTIDE SEQUENCE [LARGE SCALE GENOMIC DNA]</scope>
    <source>
        <strain evidence="2 3">ZS9-10</strain>
    </source>
</reference>
<evidence type="ECO:0000259" key="1">
    <source>
        <dbReference type="Pfam" id="PF01902"/>
    </source>
</evidence>
<accession>A0ABU4DPP1</accession>
<dbReference type="Gene3D" id="3.40.50.620">
    <property type="entry name" value="HUPs"/>
    <property type="match status" value="1"/>
</dbReference>
<dbReference type="Gene3D" id="3.90.1490.10">
    <property type="entry name" value="putative n-type atp pyrophosphatase, domain 2"/>
    <property type="match status" value="1"/>
</dbReference>
<keyword evidence="3" id="KW-1185">Reference proteome</keyword>
<protein>
    <submittedName>
        <fullName evidence="2">Adenine nucleotide alpha hydrolase</fullName>
    </submittedName>
</protein>
<dbReference type="SUPFAM" id="SSF52402">
    <property type="entry name" value="Adenine nucleotide alpha hydrolases-like"/>
    <property type="match status" value="1"/>
</dbReference>
<dbReference type="InterPro" id="IPR014729">
    <property type="entry name" value="Rossmann-like_a/b/a_fold"/>
</dbReference>
<evidence type="ECO:0000313" key="3">
    <source>
        <dbReference type="Proteomes" id="UP001276150"/>
    </source>
</evidence>
<proteinExistence type="predicted"/>
<feature type="domain" description="Diphthamide synthase" evidence="1">
    <location>
        <begin position="10"/>
        <end position="203"/>
    </location>
</feature>
<keyword evidence="2" id="KW-0378">Hydrolase</keyword>
<gene>
    <name evidence="2" type="ORF">ORD21_07020</name>
</gene>
<evidence type="ECO:0000313" key="2">
    <source>
        <dbReference type="EMBL" id="MDV6374338.1"/>
    </source>
</evidence>
<dbReference type="Pfam" id="PF01902">
    <property type="entry name" value="Diphthami_syn_2"/>
    <property type="match status" value="1"/>
</dbReference>
<name>A0ABU4DPP1_9DEIO</name>
<dbReference type="Proteomes" id="UP001276150">
    <property type="component" value="Unassembled WGS sequence"/>
</dbReference>
<comment type="caution">
    <text evidence="2">The sequence shown here is derived from an EMBL/GenBank/DDBJ whole genome shotgun (WGS) entry which is preliminary data.</text>
</comment>
<organism evidence="2 3">
    <name type="scientific">Deinococcus arenicola</name>
    <dbReference type="NCBI Taxonomy" id="2994950"/>
    <lineage>
        <taxon>Bacteria</taxon>
        <taxon>Thermotogati</taxon>
        <taxon>Deinococcota</taxon>
        <taxon>Deinococci</taxon>
        <taxon>Deinococcales</taxon>
        <taxon>Deinococcaceae</taxon>
        <taxon>Deinococcus</taxon>
    </lineage>
</organism>